<dbReference type="Gene3D" id="1.10.8.430">
    <property type="entry name" value="Helical domain of apoptotic protease-activating factors"/>
    <property type="match status" value="1"/>
</dbReference>
<keyword evidence="3" id="KW-0677">Repeat</keyword>
<evidence type="ECO:0000256" key="5">
    <source>
        <dbReference type="ARBA" id="ARBA00022900"/>
    </source>
</evidence>
<dbReference type="InterPro" id="IPR027417">
    <property type="entry name" value="P-loop_NTPase"/>
</dbReference>
<dbReference type="Gene3D" id="3.30.10.10">
    <property type="entry name" value="Trypsin Inhibitor V, subunit A"/>
    <property type="match status" value="1"/>
</dbReference>
<dbReference type="InterPro" id="IPR036354">
    <property type="entry name" value="Prot_inh_pot1_sf"/>
</dbReference>
<dbReference type="Proteomes" id="UP001054889">
    <property type="component" value="Unassembled WGS sequence"/>
</dbReference>
<gene>
    <name evidence="8" type="primary">ga11353</name>
    <name evidence="8" type="ORF">PR202_ga11353</name>
</gene>
<dbReference type="Pfam" id="PF23559">
    <property type="entry name" value="WHD_DRP"/>
    <property type="match status" value="1"/>
</dbReference>
<dbReference type="Gene3D" id="1.10.10.10">
    <property type="entry name" value="Winged helix-like DNA-binding domain superfamily/Winged helix DNA-binding domain"/>
    <property type="match status" value="1"/>
</dbReference>
<dbReference type="SUPFAM" id="SSF54654">
    <property type="entry name" value="CI-2 family of serine protease inhibitors"/>
    <property type="match status" value="1"/>
</dbReference>
<dbReference type="InterPro" id="IPR032675">
    <property type="entry name" value="LRR_dom_sf"/>
</dbReference>
<accession>A0AAV5C8U3</accession>
<keyword evidence="4" id="KW-0611">Plant defense</keyword>
<protein>
    <recommendedName>
        <fullName evidence="10">NB-ARC domain-containing protein</fullName>
    </recommendedName>
</protein>
<dbReference type="EMBL" id="BQKI01000005">
    <property type="protein sequence ID" value="GJM94683.1"/>
    <property type="molecule type" value="Genomic_DNA"/>
</dbReference>
<dbReference type="InterPro" id="IPR036388">
    <property type="entry name" value="WH-like_DNA-bd_sf"/>
</dbReference>
<dbReference type="AlphaFoldDB" id="A0AAV5C8U3"/>
<evidence type="ECO:0000256" key="2">
    <source>
        <dbReference type="ARBA" id="ARBA00022690"/>
    </source>
</evidence>
<keyword evidence="5" id="KW-0722">Serine protease inhibitor</keyword>
<keyword evidence="9" id="KW-1185">Reference proteome</keyword>
<dbReference type="PRINTS" id="PR00364">
    <property type="entry name" value="DISEASERSIST"/>
</dbReference>
<evidence type="ECO:0000256" key="1">
    <source>
        <dbReference type="ARBA" id="ARBA00008210"/>
    </source>
</evidence>
<dbReference type="SUPFAM" id="SSF52540">
    <property type="entry name" value="P-loop containing nucleoside triphosphate hydrolases"/>
    <property type="match status" value="1"/>
</dbReference>
<dbReference type="InterPro" id="IPR042197">
    <property type="entry name" value="Apaf_helical"/>
</dbReference>
<name>A0AAV5C8U3_ELECO</name>
<evidence type="ECO:0000313" key="8">
    <source>
        <dbReference type="EMBL" id="GJM94683.1"/>
    </source>
</evidence>
<sequence>MISDFRKALDLEKLDDQIIRIHLSTRSDPRETSHFPTEPKVYGRDQQRDMIIRKFTSEEYSGKNLSVLVIVGHGGVGKTTLAKVVYNHRSVKQHFDRRLWLHVSVYFDEVRLIRDLLESLCEKRYEDVTNLKELQSILGYTWKSNRVLLVLDDVWEDGRRDKWDELLTPLRTNDAKGNTILVTTRKSSVVTMTNATEQVNIGGLHDAAFWGLFKECAFGNAEHKGHRKLKDIGKKIAVKLKGFPLAAKCVGKLLKWKLHDKHWTRILENSEWKDQQGDDDIMPALKISYNYLPRHLQRCFSYCAIFPKNHRYDEERLVNIWIAQGFILSTDQYTRAEEIGNKYLSDLIDWGFFLDDTSRPSLLMHDLIHDLAQIVSSYESFTIEEFKLAADLRLIRHVSVITESAYYGQQDGSISSNECFMHDFARTFCTLPKTNLSTLMLFGAHDLTFASTFQQALGDIKVIRVLKVEMELFLPESLIEIEFGNCDITGKQLSHLMLNLPRLKAVKNLHIEYCDMLQSIQDLDSFGFLKELEIYMCSRLTSVQVKSCTSLQRLSIQSCGALSKLDGELERLCIRECPALLSWQGFESFTGLKHLQMSSPGNNNSCDAPKTEWPELVGCTIKDATDKIKADRPDLNVEALPVGTIVLPFFDPNRVRIWVDTVAEIPKIG</sequence>
<feature type="domain" description="Disease resistance protein winged helix" evidence="7">
    <location>
        <begin position="305"/>
        <end position="372"/>
    </location>
</feature>
<dbReference type="Pfam" id="PF00280">
    <property type="entry name" value="potato_inhibit"/>
    <property type="match status" value="1"/>
</dbReference>
<keyword evidence="2" id="KW-0646">Protease inhibitor</keyword>
<evidence type="ECO:0000259" key="7">
    <source>
        <dbReference type="Pfam" id="PF23559"/>
    </source>
</evidence>
<dbReference type="Pfam" id="PF00931">
    <property type="entry name" value="NB-ARC"/>
    <property type="match status" value="1"/>
</dbReference>
<dbReference type="Gene3D" id="3.80.10.10">
    <property type="entry name" value="Ribonuclease Inhibitor"/>
    <property type="match status" value="1"/>
</dbReference>
<evidence type="ECO:0000256" key="3">
    <source>
        <dbReference type="ARBA" id="ARBA00022737"/>
    </source>
</evidence>
<evidence type="ECO:0000256" key="4">
    <source>
        <dbReference type="ARBA" id="ARBA00022821"/>
    </source>
</evidence>
<reference evidence="8" key="2">
    <citation type="submission" date="2021-12" db="EMBL/GenBank/DDBJ databases">
        <title>Resequencing data analysis of finger millet.</title>
        <authorList>
            <person name="Hatakeyama M."/>
            <person name="Aluri S."/>
            <person name="Balachadran M.T."/>
            <person name="Sivarajan S.R."/>
            <person name="Poveda L."/>
            <person name="Shimizu-Inatsugi R."/>
            <person name="Schlapbach R."/>
            <person name="Sreeman S.M."/>
            <person name="Shimizu K.K."/>
        </authorList>
    </citation>
    <scope>NUCLEOTIDE SEQUENCE</scope>
</reference>
<dbReference type="GO" id="GO:0006952">
    <property type="term" value="P:defense response"/>
    <property type="evidence" value="ECO:0007669"/>
    <property type="project" value="UniProtKB-KW"/>
</dbReference>
<dbReference type="InterPro" id="IPR002182">
    <property type="entry name" value="NB-ARC"/>
</dbReference>
<evidence type="ECO:0000313" key="9">
    <source>
        <dbReference type="Proteomes" id="UP001054889"/>
    </source>
</evidence>
<dbReference type="GO" id="GO:0004867">
    <property type="term" value="F:serine-type endopeptidase inhibitor activity"/>
    <property type="evidence" value="ECO:0007669"/>
    <property type="project" value="UniProtKB-KW"/>
</dbReference>
<reference evidence="8" key="1">
    <citation type="journal article" date="2018" name="DNA Res.">
        <title>Multiple hybrid de novo genome assembly of finger millet, an orphan allotetraploid crop.</title>
        <authorList>
            <person name="Hatakeyama M."/>
            <person name="Aluri S."/>
            <person name="Balachadran M.T."/>
            <person name="Sivarajan S.R."/>
            <person name="Patrignani A."/>
            <person name="Gruter S."/>
            <person name="Poveda L."/>
            <person name="Shimizu-Inatsugi R."/>
            <person name="Baeten J."/>
            <person name="Francoijs K.J."/>
            <person name="Nataraja K.N."/>
            <person name="Reddy Y.A.N."/>
            <person name="Phadnis S."/>
            <person name="Ravikumar R.L."/>
            <person name="Schlapbach R."/>
            <person name="Sreeman S.M."/>
            <person name="Shimizu K.K."/>
        </authorList>
    </citation>
    <scope>NUCLEOTIDE SEQUENCE</scope>
</reference>
<dbReference type="PANTHER" id="PTHR36766">
    <property type="entry name" value="PLANT BROAD-SPECTRUM MILDEW RESISTANCE PROTEIN RPW8"/>
    <property type="match status" value="1"/>
</dbReference>
<comment type="caution">
    <text evidence="8">The sequence shown here is derived from an EMBL/GenBank/DDBJ whole genome shotgun (WGS) entry which is preliminary data.</text>
</comment>
<dbReference type="InterPro" id="IPR000864">
    <property type="entry name" value="Prot_inh_pot1"/>
</dbReference>
<evidence type="ECO:0008006" key="10">
    <source>
        <dbReference type="Google" id="ProtNLM"/>
    </source>
</evidence>
<dbReference type="PANTHER" id="PTHR36766:SF40">
    <property type="entry name" value="DISEASE RESISTANCE PROTEIN RGA3"/>
    <property type="match status" value="1"/>
</dbReference>
<feature type="domain" description="NB-ARC" evidence="6">
    <location>
        <begin position="62"/>
        <end position="220"/>
    </location>
</feature>
<dbReference type="InterPro" id="IPR058922">
    <property type="entry name" value="WHD_DRP"/>
</dbReference>
<comment type="similarity">
    <text evidence="1">Belongs to the protease inhibitor I13 (potato type I serine protease inhibitor) family.</text>
</comment>
<dbReference type="GO" id="GO:0043531">
    <property type="term" value="F:ADP binding"/>
    <property type="evidence" value="ECO:0007669"/>
    <property type="project" value="InterPro"/>
</dbReference>
<proteinExistence type="inferred from homology"/>
<evidence type="ECO:0000259" key="6">
    <source>
        <dbReference type="Pfam" id="PF00931"/>
    </source>
</evidence>
<organism evidence="8 9">
    <name type="scientific">Eleusine coracana subsp. coracana</name>
    <dbReference type="NCBI Taxonomy" id="191504"/>
    <lineage>
        <taxon>Eukaryota</taxon>
        <taxon>Viridiplantae</taxon>
        <taxon>Streptophyta</taxon>
        <taxon>Embryophyta</taxon>
        <taxon>Tracheophyta</taxon>
        <taxon>Spermatophyta</taxon>
        <taxon>Magnoliopsida</taxon>
        <taxon>Liliopsida</taxon>
        <taxon>Poales</taxon>
        <taxon>Poaceae</taxon>
        <taxon>PACMAD clade</taxon>
        <taxon>Chloridoideae</taxon>
        <taxon>Cynodonteae</taxon>
        <taxon>Eleusininae</taxon>
        <taxon>Eleusine</taxon>
    </lineage>
</organism>
<dbReference type="SUPFAM" id="SSF52047">
    <property type="entry name" value="RNI-like"/>
    <property type="match status" value="1"/>
</dbReference>
<dbReference type="GO" id="GO:0009611">
    <property type="term" value="P:response to wounding"/>
    <property type="evidence" value="ECO:0007669"/>
    <property type="project" value="InterPro"/>
</dbReference>
<dbReference type="Gene3D" id="3.40.50.300">
    <property type="entry name" value="P-loop containing nucleotide triphosphate hydrolases"/>
    <property type="match status" value="1"/>
</dbReference>